<comment type="caution">
    <text evidence="1">The sequence shown here is derived from an EMBL/GenBank/DDBJ whole genome shotgun (WGS) entry which is preliminary data.</text>
</comment>
<evidence type="ECO:0000313" key="2">
    <source>
        <dbReference type="Proteomes" id="UP001229421"/>
    </source>
</evidence>
<keyword evidence="2" id="KW-1185">Reference proteome</keyword>
<gene>
    <name evidence="1" type="ORF">QVD17_10197</name>
</gene>
<dbReference type="AlphaFoldDB" id="A0AAD8L7F4"/>
<proteinExistence type="predicted"/>
<dbReference type="Proteomes" id="UP001229421">
    <property type="component" value="Unassembled WGS sequence"/>
</dbReference>
<accession>A0AAD8L7F4</accession>
<protein>
    <submittedName>
        <fullName evidence="1">Uncharacterized protein</fullName>
    </submittedName>
</protein>
<dbReference type="EMBL" id="JAUHHV010000002">
    <property type="protein sequence ID" value="KAK1433287.1"/>
    <property type="molecule type" value="Genomic_DNA"/>
</dbReference>
<sequence length="125" mass="13837">MMHTDGCFEVKASIEGVMVDGQNNTYNFAKDSIQLTDAYDIASEKKAKDKVDDSSVSKDSMKEQVKVTYGRKVPRWVCILLQPKGAGVVCGICRYKGTYYTLGQKKVLNGPRIEGCTVKLSSMKI</sequence>
<evidence type="ECO:0000313" key="1">
    <source>
        <dbReference type="EMBL" id="KAK1433287.1"/>
    </source>
</evidence>
<name>A0AAD8L7F4_TARER</name>
<organism evidence="1 2">
    <name type="scientific">Tagetes erecta</name>
    <name type="common">African marigold</name>
    <dbReference type="NCBI Taxonomy" id="13708"/>
    <lineage>
        <taxon>Eukaryota</taxon>
        <taxon>Viridiplantae</taxon>
        <taxon>Streptophyta</taxon>
        <taxon>Embryophyta</taxon>
        <taxon>Tracheophyta</taxon>
        <taxon>Spermatophyta</taxon>
        <taxon>Magnoliopsida</taxon>
        <taxon>eudicotyledons</taxon>
        <taxon>Gunneridae</taxon>
        <taxon>Pentapetalae</taxon>
        <taxon>asterids</taxon>
        <taxon>campanulids</taxon>
        <taxon>Asterales</taxon>
        <taxon>Asteraceae</taxon>
        <taxon>Asteroideae</taxon>
        <taxon>Heliantheae alliance</taxon>
        <taxon>Tageteae</taxon>
        <taxon>Tagetes</taxon>
    </lineage>
</organism>
<reference evidence="1" key="1">
    <citation type="journal article" date="2023" name="bioRxiv">
        <title>Improved chromosome-level genome assembly for marigold (Tagetes erecta).</title>
        <authorList>
            <person name="Jiang F."/>
            <person name="Yuan L."/>
            <person name="Wang S."/>
            <person name="Wang H."/>
            <person name="Xu D."/>
            <person name="Wang A."/>
            <person name="Fan W."/>
        </authorList>
    </citation>
    <scope>NUCLEOTIDE SEQUENCE</scope>
    <source>
        <strain evidence="1">WSJ</strain>
        <tissue evidence="1">Leaf</tissue>
    </source>
</reference>